<evidence type="ECO:0000259" key="5">
    <source>
        <dbReference type="Pfam" id="PF06271"/>
    </source>
</evidence>
<reference evidence="6 7" key="1">
    <citation type="submission" date="2019-06" db="EMBL/GenBank/DDBJ databases">
        <title>Streptomyces sporangiiformans sp. nov., a novel actinomycete isolated from soil in Mount Song.</title>
        <authorList>
            <person name="Han L."/>
        </authorList>
    </citation>
    <scope>NUCLEOTIDE SEQUENCE [LARGE SCALE GENOMIC DNA]</scope>
    <source>
        <strain evidence="6 7">NEAU-SSA 1</strain>
    </source>
</reference>
<sequence length="192" mass="20987">MHDPRGNQSAYAVPVPYGQAHQQAYGNLRLARSAVPRQASDVRRICAVTLDAVLAWSVWYGVAATLDKGAWLPGLPTGAELGVHVGVLAGVSFANQVLLTLMTRASVGKLISGVRVVRAADGRRPGPFRLIWRWLSGLCWLPLQPYYWLRSWISFLTGRVSRGTVGDNEDGDLYEGICGLRYVRRKDLAAAA</sequence>
<dbReference type="AlphaFoldDB" id="A0A505DAA2"/>
<dbReference type="Pfam" id="PF06271">
    <property type="entry name" value="RDD"/>
    <property type="match status" value="1"/>
</dbReference>
<evidence type="ECO:0000256" key="3">
    <source>
        <dbReference type="ARBA" id="ARBA00022989"/>
    </source>
</evidence>
<evidence type="ECO:0000313" key="6">
    <source>
        <dbReference type="EMBL" id="TPQ19332.1"/>
    </source>
</evidence>
<keyword evidence="2" id="KW-0812">Transmembrane</keyword>
<proteinExistence type="predicted"/>
<keyword evidence="4" id="KW-0472">Membrane</keyword>
<evidence type="ECO:0000256" key="1">
    <source>
        <dbReference type="ARBA" id="ARBA00004141"/>
    </source>
</evidence>
<keyword evidence="3" id="KW-1133">Transmembrane helix</keyword>
<dbReference type="InterPro" id="IPR010432">
    <property type="entry name" value="RDD"/>
</dbReference>
<dbReference type="EMBL" id="VCHX02000160">
    <property type="protein sequence ID" value="TPQ19332.1"/>
    <property type="molecule type" value="Genomic_DNA"/>
</dbReference>
<dbReference type="Proteomes" id="UP000317378">
    <property type="component" value="Unassembled WGS sequence"/>
</dbReference>
<organism evidence="6 7">
    <name type="scientific">Streptomyces sporangiiformans</name>
    <dbReference type="NCBI Taxonomy" id="2315329"/>
    <lineage>
        <taxon>Bacteria</taxon>
        <taxon>Bacillati</taxon>
        <taxon>Actinomycetota</taxon>
        <taxon>Actinomycetes</taxon>
        <taxon>Kitasatosporales</taxon>
        <taxon>Streptomycetaceae</taxon>
        <taxon>Streptomyces</taxon>
    </lineage>
</organism>
<comment type="caution">
    <text evidence="6">The sequence shown here is derived from an EMBL/GenBank/DDBJ whole genome shotgun (WGS) entry which is preliminary data.</text>
</comment>
<dbReference type="OrthoDB" id="3536214at2"/>
<evidence type="ECO:0000256" key="2">
    <source>
        <dbReference type="ARBA" id="ARBA00022692"/>
    </source>
</evidence>
<accession>A0A505DAA2</accession>
<name>A0A505DAA2_9ACTN</name>
<protein>
    <submittedName>
        <fullName evidence="6">RDD family protein</fullName>
    </submittedName>
</protein>
<dbReference type="GO" id="GO:0016020">
    <property type="term" value="C:membrane"/>
    <property type="evidence" value="ECO:0007669"/>
    <property type="project" value="UniProtKB-SubCell"/>
</dbReference>
<evidence type="ECO:0000313" key="7">
    <source>
        <dbReference type="Proteomes" id="UP000317378"/>
    </source>
</evidence>
<gene>
    <name evidence="6" type="ORF">FGD71_026205</name>
</gene>
<evidence type="ECO:0000256" key="4">
    <source>
        <dbReference type="ARBA" id="ARBA00023136"/>
    </source>
</evidence>
<feature type="domain" description="RDD" evidence="5">
    <location>
        <begin position="42"/>
        <end position="156"/>
    </location>
</feature>
<keyword evidence="7" id="KW-1185">Reference proteome</keyword>
<comment type="subcellular location">
    <subcellularLocation>
        <location evidence="1">Membrane</location>
        <topology evidence="1">Multi-pass membrane protein</topology>
    </subcellularLocation>
</comment>
<dbReference type="RefSeq" id="WP_119102988.1">
    <property type="nucleotide sequence ID" value="NZ_QXMJ01000160.1"/>
</dbReference>